<organism evidence="2 3">
    <name type="scientific">Flexibacter flexilis DSM 6793</name>
    <dbReference type="NCBI Taxonomy" id="927664"/>
    <lineage>
        <taxon>Bacteria</taxon>
        <taxon>Pseudomonadati</taxon>
        <taxon>Bacteroidota</taxon>
        <taxon>Cytophagia</taxon>
        <taxon>Cytophagales</taxon>
        <taxon>Flexibacteraceae</taxon>
        <taxon>Flexibacter</taxon>
    </lineage>
</organism>
<feature type="signal peptide" evidence="1">
    <location>
        <begin position="1"/>
        <end position="24"/>
    </location>
</feature>
<dbReference type="EMBL" id="FOLE01000010">
    <property type="protein sequence ID" value="SFC79582.1"/>
    <property type="molecule type" value="Genomic_DNA"/>
</dbReference>
<sequence>MKRSSQISLVWVMVGLLLALGSNAQTNKKTTKKTSKSTVLPCPLVKQGVTGKVVFKSGNMMPTIDQKPTGKTESVAREVFIFKVTKMNDLISKTDDNFYEKPKTKLVASVWTKKSGCFAVHLPEGEYSVFVKEKGKYYANSFDGDGKVFPVKVTEGLASDIVFEINYAAVY</sequence>
<gene>
    <name evidence="2" type="ORF">SAMN05421780_1103</name>
</gene>
<reference evidence="2 3" key="1">
    <citation type="submission" date="2016-10" db="EMBL/GenBank/DDBJ databases">
        <authorList>
            <person name="de Groot N.N."/>
        </authorList>
    </citation>
    <scope>NUCLEOTIDE SEQUENCE [LARGE SCALE GENOMIC DNA]</scope>
    <source>
        <strain evidence="2 3">DSM 6793</strain>
    </source>
</reference>
<accession>A0A1I1M4B1</accession>
<dbReference type="RefSeq" id="WP_091514853.1">
    <property type="nucleotide sequence ID" value="NZ_FOLE01000010.1"/>
</dbReference>
<feature type="chain" id="PRO_5011537793" description="Carboxypeptidase regulatory-like domain-containing protein" evidence="1">
    <location>
        <begin position="25"/>
        <end position="171"/>
    </location>
</feature>
<proteinExistence type="predicted"/>
<name>A0A1I1M4B1_9BACT</name>
<evidence type="ECO:0000256" key="1">
    <source>
        <dbReference type="SAM" id="SignalP"/>
    </source>
</evidence>
<dbReference type="OrthoDB" id="956632at2"/>
<keyword evidence="3" id="KW-1185">Reference proteome</keyword>
<dbReference type="AlphaFoldDB" id="A0A1I1M4B1"/>
<evidence type="ECO:0000313" key="3">
    <source>
        <dbReference type="Proteomes" id="UP000199514"/>
    </source>
</evidence>
<dbReference type="Proteomes" id="UP000199514">
    <property type="component" value="Unassembled WGS sequence"/>
</dbReference>
<dbReference type="STRING" id="927664.SAMN05421780_1103"/>
<protein>
    <recommendedName>
        <fullName evidence="4">Carboxypeptidase regulatory-like domain-containing protein</fullName>
    </recommendedName>
</protein>
<evidence type="ECO:0008006" key="4">
    <source>
        <dbReference type="Google" id="ProtNLM"/>
    </source>
</evidence>
<evidence type="ECO:0000313" key="2">
    <source>
        <dbReference type="EMBL" id="SFC79582.1"/>
    </source>
</evidence>
<keyword evidence="1" id="KW-0732">Signal</keyword>